<reference evidence="1 2" key="1">
    <citation type="submission" date="2017-05" db="EMBL/GenBank/DDBJ databases">
        <authorList>
            <person name="Varghese N."/>
            <person name="Submissions S."/>
        </authorList>
    </citation>
    <scope>NUCLEOTIDE SEQUENCE [LARGE SCALE GENOMIC DNA]</scope>
    <source>
        <strain evidence="1 2">DSM 19036</strain>
    </source>
</reference>
<name>A0A521FVZ8_9SPHI</name>
<evidence type="ECO:0000313" key="2">
    <source>
        <dbReference type="Proteomes" id="UP000320300"/>
    </source>
</evidence>
<proteinExistence type="predicted"/>
<gene>
    <name evidence="1" type="ORF">SAMN06265348_1294</name>
</gene>
<dbReference type="Proteomes" id="UP000320300">
    <property type="component" value="Unassembled WGS sequence"/>
</dbReference>
<sequence>MNNTVKINVLLTILKHGSLMIPKRLLIPKTGFAQLRGEGLIDINKINNVFYVKVSEKGKAFLINIQSGLN</sequence>
<evidence type="ECO:0000313" key="1">
    <source>
        <dbReference type="EMBL" id="SMO99920.1"/>
    </source>
</evidence>
<accession>A0A521FVZ8</accession>
<dbReference type="EMBL" id="FXTN01000029">
    <property type="protein sequence ID" value="SMO99920.1"/>
    <property type="molecule type" value="Genomic_DNA"/>
</dbReference>
<organism evidence="1 2">
    <name type="scientific">Pedobacter westerhofensis</name>
    <dbReference type="NCBI Taxonomy" id="425512"/>
    <lineage>
        <taxon>Bacteria</taxon>
        <taxon>Pseudomonadati</taxon>
        <taxon>Bacteroidota</taxon>
        <taxon>Sphingobacteriia</taxon>
        <taxon>Sphingobacteriales</taxon>
        <taxon>Sphingobacteriaceae</taxon>
        <taxon>Pedobacter</taxon>
    </lineage>
</organism>
<keyword evidence="2" id="KW-1185">Reference proteome</keyword>
<dbReference type="AlphaFoldDB" id="A0A521FVZ8"/>
<protein>
    <submittedName>
        <fullName evidence="1">Uncharacterized protein</fullName>
    </submittedName>
</protein>